<reference evidence="2" key="4">
    <citation type="journal article" date="2007" name="Genome Biol.">
        <title>Update of the Anopheles gambiae PEST genome assembly.</title>
        <authorList>
            <person name="Sharakhova M.V."/>
            <person name="Hammond M.P."/>
            <person name="Lobo N.F."/>
            <person name="Krzywinski J."/>
            <person name="Unger M.F."/>
            <person name="Hillenmeyer M.E."/>
            <person name="Bruggner R.V."/>
            <person name="Birney E."/>
            <person name="Collins F.H."/>
        </authorList>
    </citation>
    <scope>NUCLEOTIDE SEQUENCE</scope>
    <source>
        <strain evidence="2">PEST</strain>
    </source>
</reference>
<reference evidence="2" key="2">
    <citation type="submission" date="2002-03" db="EMBL/GenBank/DDBJ databases">
        <authorList>
            <consortium name="The Anopheles Genome Sequencing Consortium"/>
        </authorList>
    </citation>
    <scope>NUCLEOTIDE SEQUENCE</scope>
    <source>
        <strain evidence="2">PEST</strain>
    </source>
</reference>
<name>A0NGI7_ANOGA</name>
<gene>
    <name evidence="2" type="ORF">AgaP_AGAP012094</name>
</gene>
<protein>
    <submittedName>
        <fullName evidence="2">AGAP012094-PB</fullName>
    </submittedName>
</protein>
<keyword evidence="1" id="KW-0812">Transmembrane</keyword>
<reference evidence="2" key="1">
    <citation type="journal article" date="2002" name="Science">
        <title>The genome sequence of the malaria mosquito Anopheles gambiae.</title>
        <authorList>
            <person name="Holt R.A."/>
            <person name="Subramanian G.M."/>
            <person name="Halpern A."/>
            <person name="Sutton G.G."/>
            <person name="Charlab R."/>
            <person name="Nusskern D.R."/>
            <person name="Wincker P."/>
            <person name="Clark A.G."/>
            <person name="Ribeiro J.M."/>
            <person name="Wides R."/>
            <person name="Salzberg S.L."/>
            <person name="Loftus B."/>
            <person name="Yandell M."/>
            <person name="Majoros W.H."/>
            <person name="Rusch D.B."/>
            <person name="Lai Z."/>
            <person name="Kraft C.L."/>
            <person name="Abril J.F."/>
            <person name="Anthouard V."/>
            <person name="Arensburger P."/>
            <person name="Atkinson P.W."/>
            <person name="Baden H."/>
            <person name="de Berardinis V."/>
            <person name="Baldwin D."/>
            <person name="Benes V."/>
            <person name="Biedler J."/>
            <person name="Blass C."/>
            <person name="Bolanos R."/>
            <person name="Boscus D."/>
            <person name="Barnstead M."/>
            <person name="Cai S."/>
            <person name="Center A."/>
            <person name="Chaturverdi K."/>
            <person name="Christophides G.K."/>
            <person name="Chrystal M.A."/>
            <person name="Clamp M."/>
            <person name="Cravchik A."/>
            <person name="Curwen V."/>
            <person name="Dana A."/>
            <person name="Delcher A."/>
            <person name="Dew I."/>
            <person name="Evans C.A."/>
            <person name="Flanigan M."/>
            <person name="Grundschober-Freimoser A."/>
            <person name="Friedli L."/>
            <person name="Gu Z."/>
            <person name="Guan P."/>
            <person name="Guigo R."/>
            <person name="Hillenmeyer M.E."/>
            <person name="Hladun S.L."/>
            <person name="Hogan J.R."/>
            <person name="Hong Y.S."/>
            <person name="Hoover J."/>
            <person name="Jaillon O."/>
            <person name="Ke Z."/>
            <person name="Kodira C."/>
            <person name="Kokoza E."/>
            <person name="Koutsos A."/>
            <person name="Letunic I."/>
            <person name="Levitsky A."/>
            <person name="Liang Y."/>
            <person name="Lin J.J."/>
            <person name="Lobo N.F."/>
            <person name="Lopez J.R."/>
            <person name="Malek J.A."/>
            <person name="McIntosh T.C."/>
            <person name="Meister S."/>
            <person name="Miller J."/>
            <person name="Mobarry C."/>
            <person name="Mongin E."/>
            <person name="Murphy S.D."/>
            <person name="O'Brochta D.A."/>
            <person name="Pfannkoch C."/>
            <person name="Qi R."/>
            <person name="Regier M.A."/>
            <person name="Remington K."/>
            <person name="Shao H."/>
            <person name="Sharakhova M.V."/>
            <person name="Sitter C.D."/>
            <person name="Shetty J."/>
            <person name="Smith T.J."/>
            <person name="Strong R."/>
            <person name="Sun J."/>
            <person name="Thomasova D."/>
            <person name="Ton L.Q."/>
            <person name="Topalis P."/>
            <person name="Tu Z."/>
            <person name="Unger M.F."/>
            <person name="Walenz B."/>
            <person name="Wang A."/>
            <person name="Wang J."/>
            <person name="Wang M."/>
            <person name="Wang X."/>
            <person name="Woodford K.J."/>
            <person name="Wortman J.R."/>
            <person name="Wu M."/>
            <person name="Yao A."/>
            <person name="Zdobnov E.M."/>
            <person name="Zhang H."/>
            <person name="Zhao Q."/>
            <person name="Zhao S."/>
            <person name="Zhu S.C."/>
            <person name="Zhimulev I."/>
            <person name="Coluzzi M."/>
            <person name="della Torre A."/>
            <person name="Roth C.W."/>
            <person name="Louis C."/>
            <person name="Kalush F."/>
            <person name="Mural R.J."/>
            <person name="Myers E.W."/>
            <person name="Adams M.D."/>
            <person name="Smith H.O."/>
            <person name="Broder S."/>
            <person name="Gardner M.J."/>
            <person name="Fraser C.M."/>
            <person name="Birney E."/>
            <person name="Bork P."/>
            <person name="Brey P.T."/>
            <person name="Venter J.C."/>
            <person name="Weissenbach J."/>
            <person name="Kafatos F.C."/>
            <person name="Collins F.H."/>
            <person name="Hoffman S.L."/>
        </authorList>
    </citation>
    <scope>NUCLEOTIDE SEQUENCE [LARGE SCALE GENOMIC DNA]</scope>
    <source>
        <strain evidence="2">PEST</strain>
    </source>
</reference>
<dbReference type="PaxDb" id="7165-AGAP012094-PB"/>
<dbReference type="HOGENOM" id="CLU_1726783_0_0_1"/>
<dbReference type="AlphaFoldDB" id="A0NGI7"/>
<feature type="non-terminal residue" evidence="2">
    <location>
        <position position="1"/>
    </location>
</feature>
<evidence type="ECO:0000313" key="2">
    <source>
        <dbReference type="EMBL" id="EAU75816.1"/>
    </source>
</evidence>
<organism evidence="2">
    <name type="scientific">Anopheles gambiae</name>
    <name type="common">African malaria mosquito</name>
    <dbReference type="NCBI Taxonomy" id="7165"/>
    <lineage>
        <taxon>Eukaryota</taxon>
        <taxon>Metazoa</taxon>
        <taxon>Ecdysozoa</taxon>
        <taxon>Arthropoda</taxon>
        <taxon>Hexapoda</taxon>
        <taxon>Insecta</taxon>
        <taxon>Pterygota</taxon>
        <taxon>Neoptera</taxon>
        <taxon>Endopterygota</taxon>
        <taxon>Diptera</taxon>
        <taxon>Nematocera</taxon>
        <taxon>Culicoidea</taxon>
        <taxon>Culicidae</taxon>
        <taxon>Anophelinae</taxon>
        <taxon>Anopheles</taxon>
    </lineage>
</organism>
<keyword evidence="1" id="KW-1133">Transmembrane helix</keyword>
<reference evidence="2" key="3">
    <citation type="journal article" date="2004" name="Trends Parasitol.">
        <title>The Anopheles gambiae genome: an update.</title>
        <authorList>
            <person name="Mongin E."/>
            <person name="Louis C."/>
            <person name="Holt R.A."/>
            <person name="Birney E."/>
            <person name="Collins F.H."/>
        </authorList>
    </citation>
    <scope>NUCLEOTIDE SEQUENCE</scope>
    <source>
        <strain evidence="2">PEST</strain>
    </source>
</reference>
<evidence type="ECO:0000256" key="1">
    <source>
        <dbReference type="SAM" id="Phobius"/>
    </source>
</evidence>
<keyword evidence="1" id="KW-0472">Membrane</keyword>
<dbReference type="EMBL" id="AAAB01008986">
    <property type="protein sequence ID" value="EAU75816.1"/>
    <property type="molecule type" value="Genomic_DNA"/>
</dbReference>
<reference evidence="2" key="5">
    <citation type="submission" date="2011-05" db="EMBL/GenBank/DDBJ databases">
        <authorList>
            <consortium name="VectorBase"/>
        </authorList>
    </citation>
    <scope>NUCLEOTIDE SEQUENCE</scope>
    <source>
        <strain evidence="2">PEST</strain>
    </source>
</reference>
<proteinExistence type="predicted"/>
<feature type="transmembrane region" description="Helical" evidence="1">
    <location>
        <begin position="130"/>
        <end position="151"/>
    </location>
</feature>
<accession>A0NGI7</accession>
<sequence length="152" mass="16946">IHNPPGHFVPCVCVCVCARFRAWSEILVAGAPSSARLPPPTNSVQRPSAPHTRTNGSCECVCSCPVVRKVHHQQNGIKKGFSTVWKKHWSQHHLPPFSPLQFWQPTHTGWCRAKKEKKPRRKSGYRKAPIGPLVLPCAYVCVCVCVCVFVCP</sequence>
<comment type="caution">
    <text evidence="2">The sequence shown here is derived from an EMBL/GenBank/DDBJ whole genome shotgun (WGS) entry which is preliminary data.</text>
</comment>